<proteinExistence type="predicted"/>
<gene>
    <name evidence="2" type="ORF">MNEG_10417</name>
</gene>
<evidence type="ECO:0000256" key="1">
    <source>
        <dbReference type="SAM" id="SignalP"/>
    </source>
</evidence>
<dbReference type="AlphaFoldDB" id="A0A0D2M945"/>
<dbReference type="GeneID" id="25727577"/>
<organism evidence="2 3">
    <name type="scientific">Monoraphidium neglectum</name>
    <dbReference type="NCBI Taxonomy" id="145388"/>
    <lineage>
        <taxon>Eukaryota</taxon>
        <taxon>Viridiplantae</taxon>
        <taxon>Chlorophyta</taxon>
        <taxon>core chlorophytes</taxon>
        <taxon>Chlorophyceae</taxon>
        <taxon>CS clade</taxon>
        <taxon>Sphaeropleales</taxon>
        <taxon>Selenastraceae</taxon>
        <taxon>Monoraphidium</taxon>
    </lineage>
</organism>
<feature type="chain" id="PRO_5002264579" evidence="1">
    <location>
        <begin position="20"/>
        <end position="99"/>
    </location>
</feature>
<name>A0A0D2M945_9CHLO</name>
<dbReference type="KEGG" id="mng:MNEG_10417"/>
<dbReference type="EMBL" id="KK102525">
    <property type="protein sequence ID" value="KIY97546.1"/>
    <property type="molecule type" value="Genomic_DNA"/>
</dbReference>
<reference evidence="2 3" key="1">
    <citation type="journal article" date="2013" name="BMC Genomics">
        <title>Reconstruction of the lipid metabolism for the microalga Monoraphidium neglectum from its genome sequence reveals characteristics suitable for biofuel production.</title>
        <authorList>
            <person name="Bogen C."/>
            <person name="Al-Dilaimi A."/>
            <person name="Albersmeier A."/>
            <person name="Wichmann J."/>
            <person name="Grundmann M."/>
            <person name="Rupp O."/>
            <person name="Lauersen K.J."/>
            <person name="Blifernez-Klassen O."/>
            <person name="Kalinowski J."/>
            <person name="Goesmann A."/>
            <person name="Mussgnug J.H."/>
            <person name="Kruse O."/>
        </authorList>
    </citation>
    <scope>NUCLEOTIDE SEQUENCE [LARGE SCALE GENOMIC DNA]</scope>
    <source>
        <strain evidence="2 3">SAG 48.87</strain>
    </source>
</reference>
<feature type="signal peptide" evidence="1">
    <location>
        <begin position="1"/>
        <end position="19"/>
    </location>
</feature>
<keyword evidence="1" id="KW-0732">Signal</keyword>
<accession>A0A0D2M945</accession>
<sequence length="99" mass="10336">MRLAACAIVAALLAGSAAAVSFTQPAYPIRPGVKTDMITNQRVIASTLQGVINLPSLLLNGTFQVNPLGKPTDKVEVKDVGCLDTIIPPPLNWGPLCPT</sequence>
<evidence type="ECO:0000313" key="3">
    <source>
        <dbReference type="Proteomes" id="UP000054498"/>
    </source>
</evidence>
<dbReference type="RefSeq" id="XP_013896566.1">
    <property type="nucleotide sequence ID" value="XM_014041112.1"/>
</dbReference>
<dbReference type="Proteomes" id="UP000054498">
    <property type="component" value="Unassembled WGS sequence"/>
</dbReference>
<keyword evidence="3" id="KW-1185">Reference proteome</keyword>
<protein>
    <submittedName>
        <fullName evidence="2">Uncharacterized protein</fullName>
    </submittedName>
</protein>
<evidence type="ECO:0000313" key="2">
    <source>
        <dbReference type="EMBL" id="KIY97546.1"/>
    </source>
</evidence>